<accession>A0ABP0G4F0</accession>
<keyword evidence="1" id="KW-0472">Membrane</keyword>
<gene>
    <name evidence="2" type="ORF">CVLEPA_LOCUS18632</name>
</gene>
<keyword evidence="3" id="KW-1185">Reference proteome</keyword>
<sequence length="114" mass="13436">MLKHTITTRLPTTLETATRFQVQCSSVFNVHCYDDTCLVYFCIFVFVIRFAVLTACLVYDYRYINSENLQSFSLIRMKMCNIRIFLKLLLLCKSIHPLNLIHFQQVTQMIKEAV</sequence>
<dbReference type="EMBL" id="CAWYQH010000103">
    <property type="protein sequence ID" value="CAK8686707.1"/>
    <property type="molecule type" value="Genomic_DNA"/>
</dbReference>
<evidence type="ECO:0000313" key="3">
    <source>
        <dbReference type="Proteomes" id="UP001642483"/>
    </source>
</evidence>
<comment type="caution">
    <text evidence="2">The sequence shown here is derived from an EMBL/GenBank/DDBJ whole genome shotgun (WGS) entry which is preliminary data.</text>
</comment>
<evidence type="ECO:0000313" key="2">
    <source>
        <dbReference type="EMBL" id="CAK8686707.1"/>
    </source>
</evidence>
<keyword evidence="1" id="KW-1133">Transmembrane helix</keyword>
<evidence type="ECO:0000256" key="1">
    <source>
        <dbReference type="SAM" id="Phobius"/>
    </source>
</evidence>
<dbReference type="Proteomes" id="UP001642483">
    <property type="component" value="Unassembled WGS sequence"/>
</dbReference>
<name>A0ABP0G4F0_CLALP</name>
<reference evidence="2 3" key="1">
    <citation type="submission" date="2024-02" db="EMBL/GenBank/DDBJ databases">
        <authorList>
            <person name="Daric V."/>
            <person name="Darras S."/>
        </authorList>
    </citation>
    <scope>NUCLEOTIDE SEQUENCE [LARGE SCALE GENOMIC DNA]</scope>
</reference>
<organism evidence="2 3">
    <name type="scientific">Clavelina lepadiformis</name>
    <name type="common">Light-bulb sea squirt</name>
    <name type="synonym">Ascidia lepadiformis</name>
    <dbReference type="NCBI Taxonomy" id="159417"/>
    <lineage>
        <taxon>Eukaryota</taxon>
        <taxon>Metazoa</taxon>
        <taxon>Chordata</taxon>
        <taxon>Tunicata</taxon>
        <taxon>Ascidiacea</taxon>
        <taxon>Aplousobranchia</taxon>
        <taxon>Clavelinidae</taxon>
        <taxon>Clavelina</taxon>
    </lineage>
</organism>
<proteinExistence type="predicted"/>
<feature type="transmembrane region" description="Helical" evidence="1">
    <location>
        <begin position="38"/>
        <end position="59"/>
    </location>
</feature>
<keyword evidence="1" id="KW-0812">Transmembrane</keyword>
<protein>
    <submittedName>
        <fullName evidence="2">Uncharacterized protein</fullName>
    </submittedName>
</protein>